<dbReference type="GO" id="GO:0005737">
    <property type="term" value="C:cytoplasm"/>
    <property type="evidence" value="ECO:0007669"/>
    <property type="project" value="UniProtKB-SubCell"/>
</dbReference>
<dbReference type="STRING" id="580332.Slit_2587"/>
<dbReference type="GO" id="GO:0090499">
    <property type="term" value="F:pimelyl-[acyl-carrier protein] methyl ester esterase activity"/>
    <property type="evidence" value="ECO:0007669"/>
    <property type="project" value="UniProtKB-EC"/>
</dbReference>
<dbReference type="GO" id="GO:0009102">
    <property type="term" value="P:biotin biosynthetic process"/>
    <property type="evidence" value="ECO:0007669"/>
    <property type="project" value="UniProtKB-UniRule"/>
</dbReference>
<dbReference type="EMBL" id="CP001965">
    <property type="protein sequence ID" value="ADE12812.1"/>
    <property type="molecule type" value="Genomic_DNA"/>
</dbReference>
<sequence>MARQMFHDLSGHCMSLHIDSIGSGEPLLLLHGWGMHGGVWSEVAQKLAESHRVHSIDLPGYGFSRDENAPTLDAIVSVLAACFAEPIAVCGWSLGGQVAMHWAAREPDKVRRLVLVASTPCFAAREDWPCGMGSEALGKFAEELELNHAATLRRFIALQLRGSENERELLAVLRERLFSRGESDKDALRAGLAILRDIDQRSGLKDIRQPALVICGERDKLTPPEASRYLAHALPAARYIEVAGAAHAPFLSHPDFFVEQMKSFLHERI</sequence>
<comment type="subunit">
    <text evidence="5">Monomer.</text>
</comment>
<dbReference type="HOGENOM" id="CLU_020336_12_2_4"/>
<comment type="subcellular location">
    <subcellularLocation>
        <location evidence="5">Cytoplasm</location>
    </subcellularLocation>
</comment>
<dbReference type="InterPro" id="IPR050228">
    <property type="entry name" value="Carboxylesterase_BioH"/>
</dbReference>
<reference evidence="7 8" key="1">
    <citation type="submission" date="2010-03" db="EMBL/GenBank/DDBJ databases">
        <title>Complete sequence of Sideroxydans lithotrophicus ES-1.</title>
        <authorList>
            <consortium name="US DOE Joint Genome Institute"/>
            <person name="Lucas S."/>
            <person name="Copeland A."/>
            <person name="Lapidus A."/>
            <person name="Cheng J.-F."/>
            <person name="Bruce D."/>
            <person name="Goodwin L."/>
            <person name="Pitluck S."/>
            <person name="Munk A.C."/>
            <person name="Detter J.C."/>
            <person name="Han C."/>
            <person name="Tapia R."/>
            <person name="Larimer F."/>
            <person name="Land M."/>
            <person name="Hauser L."/>
            <person name="Kyrpides N."/>
            <person name="Ivanova N."/>
            <person name="Emerson D."/>
            <person name="Woyke T."/>
        </authorList>
    </citation>
    <scope>NUCLEOTIDE SEQUENCE [LARGE SCALE GENOMIC DNA]</scope>
    <source>
        <strain evidence="7 8">ES-1</strain>
    </source>
</reference>
<comment type="catalytic activity">
    <reaction evidence="5">
        <text>6-carboxyhexanoyl-[ACP] methyl ester + H2O = 6-carboxyhexanoyl-[ACP] + methanol + H(+)</text>
        <dbReference type="Rhea" id="RHEA:42700"/>
        <dbReference type="Rhea" id="RHEA-COMP:9955"/>
        <dbReference type="Rhea" id="RHEA-COMP:10186"/>
        <dbReference type="ChEBI" id="CHEBI:15377"/>
        <dbReference type="ChEBI" id="CHEBI:15378"/>
        <dbReference type="ChEBI" id="CHEBI:17790"/>
        <dbReference type="ChEBI" id="CHEBI:78846"/>
        <dbReference type="ChEBI" id="CHEBI:82735"/>
        <dbReference type="EC" id="3.1.1.85"/>
    </reaction>
</comment>
<evidence type="ECO:0000256" key="3">
    <source>
        <dbReference type="ARBA" id="ARBA00022756"/>
    </source>
</evidence>
<accession>D5CNB5</accession>
<feature type="domain" description="AB hydrolase-1" evidence="6">
    <location>
        <begin position="26"/>
        <end position="254"/>
    </location>
</feature>
<evidence type="ECO:0000256" key="4">
    <source>
        <dbReference type="ARBA" id="ARBA00022801"/>
    </source>
</evidence>
<dbReference type="PANTHER" id="PTHR43194">
    <property type="entry name" value="HYDROLASE ALPHA/BETA FOLD FAMILY"/>
    <property type="match status" value="1"/>
</dbReference>
<feature type="binding site" evidence="5">
    <location>
        <position position="33"/>
    </location>
    <ligand>
        <name>substrate</name>
    </ligand>
</feature>
<dbReference type="SUPFAM" id="SSF53474">
    <property type="entry name" value="alpha/beta-Hydrolases"/>
    <property type="match status" value="1"/>
</dbReference>
<dbReference type="KEGG" id="slt:Slit_2587"/>
<evidence type="ECO:0000256" key="2">
    <source>
        <dbReference type="ARBA" id="ARBA00022490"/>
    </source>
</evidence>
<keyword evidence="4 5" id="KW-0378">Hydrolase</keyword>
<comment type="similarity">
    <text evidence="5">Belongs to the AB hydrolase superfamily. Carboxylesterase BioH family.</text>
</comment>
<dbReference type="Proteomes" id="UP000001625">
    <property type="component" value="Chromosome"/>
</dbReference>
<gene>
    <name evidence="5" type="primary">bioH</name>
    <name evidence="7" type="ordered locus">Slit_2587</name>
</gene>
<dbReference type="PANTHER" id="PTHR43194:SF5">
    <property type="entry name" value="PIMELOYL-[ACYL-CARRIER PROTEIN] METHYL ESTER ESTERASE"/>
    <property type="match status" value="1"/>
</dbReference>
<evidence type="ECO:0000256" key="1">
    <source>
        <dbReference type="ARBA" id="ARBA00022487"/>
    </source>
</evidence>
<dbReference type="Gene3D" id="3.40.50.1820">
    <property type="entry name" value="alpha/beta hydrolase"/>
    <property type="match status" value="1"/>
</dbReference>
<feature type="binding site" evidence="5">
    <location>
        <begin position="155"/>
        <end position="159"/>
    </location>
    <ligand>
        <name>substrate</name>
    </ligand>
</feature>
<evidence type="ECO:0000313" key="7">
    <source>
        <dbReference type="EMBL" id="ADE12812.1"/>
    </source>
</evidence>
<feature type="active site" evidence="5">
    <location>
        <position position="219"/>
    </location>
</feature>
<feature type="binding site" evidence="5">
    <location>
        <begin position="93"/>
        <end position="94"/>
    </location>
    <ligand>
        <name>substrate</name>
    </ligand>
</feature>
<dbReference type="UniPathway" id="UPA00078"/>
<dbReference type="HAMAP" id="MF_01260">
    <property type="entry name" value="Carboxylester"/>
    <property type="match status" value="1"/>
</dbReference>
<dbReference type="EC" id="3.1.1.85" evidence="5"/>
<name>D5CNB5_SIDLE</name>
<protein>
    <recommendedName>
        <fullName evidence="5">Pimeloyl-[acyl-carrier protein] methyl ester esterase</fullName>
        <ecNumber evidence="5">3.1.1.85</ecNumber>
    </recommendedName>
    <alternativeName>
        <fullName evidence="5">Biotin synthesis protein BioH</fullName>
    </alternativeName>
    <alternativeName>
        <fullName evidence="5">Carboxylesterase BioH</fullName>
    </alternativeName>
</protein>
<dbReference type="InterPro" id="IPR029058">
    <property type="entry name" value="AB_hydrolase_fold"/>
</dbReference>
<dbReference type="InterPro" id="IPR000073">
    <property type="entry name" value="AB_hydrolase_1"/>
</dbReference>
<organism evidence="7 8">
    <name type="scientific">Sideroxydans lithotrophicus (strain ES-1)</name>
    <dbReference type="NCBI Taxonomy" id="580332"/>
    <lineage>
        <taxon>Bacteria</taxon>
        <taxon>Pseudomonadati</taxon>
        <taxon>Pseudomonadota</taxon>
        <taxon>Betaproteobacteria</taxon>
        <taxon>Nitrosomonadales</taxon>
        <taxon>Gallionellaceae</taxon>
        <taxon>Sideroxydans</taxon>
    </lineage>
</organism>
<keyword evidence="8" id="KW-1185">Reference proteome</keyword>
<dbReference type="NCBIfam" id="TIGR01738">
    <property type="entry name" value="bioH"/>
    <property type="match status" value="1"/>
</dbReference>
<keyword evidence="1 5" id="KW-0719">Serine esterase</keyword>
<evidence type="ECO:0000259" key="6">
    <source>
        <dbReference type="Pfam" id="PF00561"/>
    </source>
</evidence>
<feature type="active site" evidence="5">
    <location>
        <position position="247"/>
    </location>
</feature>
<comment type="function">
    <text evidence="5">The physiological role of BioH is to remove the methyl group introduced by BioC when the pimeloyl moiety is complete. It allows to synthesize pimeloyl-ACP via the fatty acid synthetic pathway through the hydrolysis of the ester bonds of pimeloyl-ACP esters.</text>
</comment>
<dbReference type="AlphaFoldDB" id="D5CNB5"/>
<keyword evidence="2 5" id="KW-0963">Cytoplasm</keyword>
<feature type="active site" description="Nucleophile" evidence="5">
    <location>
        <position position="93"/>
    </location>
</feature>
<evidence type="ECO:0000256" key="5">
    <source>
        <dbReference type="HAMAP-Rule" id="MF_01260"/>
    </source>
</evidence>
<proteinExistence type="inferred from homology"/>
<dbReference type="eggNOG" id="COG2267">
    <property type="taxonomic scope" value="Bacteria"/>
</dbReference>
<evidence type="ECO:0000313" key="8">
    <source>
        <dbReference type="Proteomes" id="UP000001625"/>
    </source>
</evidence>
<comment type="pathway">
    <text evidence="5">Cofactor biosynthesis; biotin biosynthesis.</text>
</comment>
<dbReference type="Pfam" id="PF00561">
    <property type="entry name" value="Abhydrolase_1"/>
    <property type="match status" value="1"/>
</dbReference>
<dbReference type="InterPro" id="IPR010076">
    <property type="entry name" value="BioH"/>
</dbReference>
<feature type="binding site" evidence="5">
    <location>
        <position position="247"/>
    </location>
    <ligand>
        <name>substrate</name>
    </ligand>
</feature>
<keyword evidence="3 5" id="KW-0093">Biotin biosynthesis</keyword>